<evidence type="ECO:0000313" key="3">
    <source>
        <dbReference type="Proteomes" id="UP000092504"/>
    </source>
</evidence>
<gene>
    <name evidence="2" type="ORF">A8U91_04726</name>
</gene>
<dbReference type="EMBL" id="MAJD01000002">
    <property type="protein sequence ID" value="OBX35652.1"/>
    <property type="molecule type" value="Genomic_DNA"/>
</dbReference>
<evidence type="ECO:0000256" key="1">
    <source>
        <dbReference type="SAM" id="MobiDB-lite"/>
    </source>
</evidence>
<evidence type="ECO:0000313" key="2">
    <source>
        <dbReference type="EMBL" id="OBX35652.1"/>
    </source>
</evidence>
<comment type="caution">
    <text evidence="2">The sequence shown here is derived from an EMBL/GenBank/DDBJ whole genome shotgun (WGS) entry which is preliminary data.</text>
</comment>
<sequence length="52" mass="5668">MSERAELLLKELLAEQRETNQLLGMLIEALADEGDGGDEDESSTYLDGTPAE</sequence>
<accession>A0A1B8P076</accession>
<feature type="region of interest" description="Disordered" evidence="1">
    <location>
        <begin position="32"/>
        <end position="52"/>
    </location>
</feature>
<protein>
    <submittedName>
        <fullName evidence="2">Uncharacterized protein</fullName>
    </submittedName>
</protein>
<organism evidence="2 3">
    <name type="scientific">Halomonas elongata</name>
    <dbReference type="NCBI Taxonomy" id="2746"/>
    <lineage>
        <taxon>Bacteria</taxon>
        <taxon>Pseudomonadati</taxon>
        <taxon>Pseudomonadota</taxon>
        <taxon>Gammaproteobacteria</taxon>
        <taxon>Oceanospirillales</taxon>
        <taxon>Halomonadaceae</taxon>
        <taxon>Halomonas</taxon>
    </lineage>
</organism>
<reference evidence="2 3" key="1">
    <citation type="submission" date="2016-06" db="EMBL/GenBank/DDBJ databases">
        <title>Genome sequence of halotolerant plant growth promoting strain of Halomonas elongata HEK1 isolated from salterns of Rann of Kutch, Gujarat, India.</title>
        <authorList>
            <person name="Gaba S."/>
            <person name="Singh R.N."/>
            <person name="Abrol S."/>
            <person name="Kaushik R."/>
            <person name="Saxena A.K."/>
        </authorList>
    </citation>
    <scope>NUCLEOTIDE SEQUENCE [LARGE SCALE GENOMIC DNA]</scope>
    <source>
        <strain evidence="2 3">HEK1</strain>
    </source>
</reference>
<proteinExistence type="predicted"/>
<feature type="compositionally biased region" description="Acidic residues" evidence="1">
    <location>
        <begin position="32"/>
        <end position="42"/>
    </location>
</feature>
<name>A0A1B8P076_HALEL</name>
<dbReference type="AlphaFoldDB" id="A0A1B8P076"/>
<dbReference type="Proteomes" id="UP000092504">
    <property type="component" value="Unassembled WGS sequence"/>
</dbReference>